<dbReference type="InterPro" id="IPR005801">
    <property type="entry name" value="ADC_synthase"/>
</dbReference>
<dbReference type="Pfam" id="PF00117">
    <property type="entry name" value="GATase"/>
    <property type="match status" value="1"/>
</dbReference>
<dbReference type="InterPro" id="IPR017926">
    <property type="entry name" value="GATASE"/>
</dbReference>
<dbReference type="InterPro" id="IPR029062">
    <property type="entry name" value="Class_I_gatase-like"/>
</dbReference>
<evidence type="ECO:0000313" key="8">
    <source>
        <dbReference type="Proteomes" id="UP000289482"/>
    </source>
</evidence>
<dbReference type="CDD" id="cd01743">
    <property type="entry name" value="GATase1_Anthranilate_Synthase"/>
    <property type="match status" value="1"/>
</dbReference>
<evidence type="ECO:0000256" key="3">
    <source>
        <dbReference type="ARBA" id="ARBA00023239"/>
    </source>
</evidence>
<organism evidence="7 8">
    <name type="scientific">Streptomyces sioyaensis</name>
    <dbReference type="NCBI Taxonomy" id="67364"/>
    <lineage>
        <taxon>Bacteria</taxon>
        <taxon>Bacillati</taxon>
        <taxon>Actinomycetota</taxon>
        <taxon>Actinomycetes</taxon>
        <taxon>Kitasatosporales</taxon>
        <taxon>Streptomycetaceae</taxon>
        <taxon>Streptomyces</taxon>
    </lineage>
</organism>
<gene>
    <name evidence="7" type="ORF">EST54_15935</name>
</gene>
<dbReference type="InterPro" id="IPR019999">
    <property type="entry name" value="Anth_synth_I-like"/>
</dbReference>
<dbReference type="Pfam" id="PF00425">
    <property type="entry name" value="Chorismate_bind"/>
    <property type="match status" value="1"/>
</dbReference>
<dbReference type="GeneID" id="95779451"/>
<proteinExistence type="predicted"/>
<keyword evidence="2" id="KW-0315">Glutamine amidotransferase</keyword>
<sequence length="660" mass="71177">MTGHPYHCLLDELTGSAPPAAFALLHRPESDGGRVELLTGDLREADALAEVPLPPEGGRNRHEALVLLPYRQIAERGFEAPDDGTPLLVMDIARQAAAPLDEVLDRLPDVPVTAHDMGFDLDDDAYADAVRRVTDEEIGTGAGANFVLKRTFTTQVDDWSPRTALALFGRLLRHSAGAYWTFLVHTGDRTLIGASPERHITMDSGTAVMNPISGTYRYPPSGPTADGVLEFLADRKEANELYMVVDEELKMMSRVCEGGGRVVGPRLRAMDRLAHTEYFVEGRSHLDVREILHETLFAPTVTGSPQESACRVISKYEPDGRGYYAGVAALVGRDPGGNRVLDSAILIRTADVDRSGRLRLSVGATVVRDSDPYDEAAETRAKAAGLLGVVHGRTGAGRATGPGEVSPAAATARRLTLVPAVSSALAARNEPLAPFWRTDPERRLRDSPLAGLRVLFVDAEDTFTAMGADLMGALGLDVRIRRFDEAYEIDGNDLVVVGPGPGDPRDSGHPKIAHLRSLTRELLARGTPFLSVCLGHQALSGVLGLELERKDVPHQGVQRSIELFGQREDVYFYNTFTAVSAADVFPGPPERPGPVEVARDPVTGEVYGLRGAGFASVQFHPESVMSRDGVRIFERLVSGVLPYGQAFLGSPSSTNHEVVA</sequence>
<dbReference type="SUPFAM" id="SSF52317">
    <property type="entry name" value="Class I glutamine amidotransferase-like"/>
    <property type="match status" value="1"/>
</dbReference>
<accession>A0A4Q1R3G4</accession>
<dbReference type="AlphaFoldDB" id="A0A4Q1R3G4"/>
<dbReference type="InterPro" id="IPR006221">
    <property type="entry name" value="TrpG/PapA_dom"/>
</dbReference>
<keyword evidence="8" id="KW-1185">Reference proteome</keyword>
<dbReference type="PANTHER" id="PTHR11236">
    <property type="entry name" value="AMINOBENZOATE/ANTHRANILATE SYNTHASE"/>
    <property type="match status" value="1"/>
</dbReference>
<evidence type="ECO:0000256" key="2">
    <source>
        <dbReference type="ARBA" id="ARBA00022962"/>
    </source>
</evidence>
<evidence type="ECO:0000259" key="5">
    <source>
        <dbReference type="Pfam" id="PF00117"/>
    </source>
</evidence>
<dbReference type="EMBL" id="SDIF01000039">
    <property type="protein sequence ID" value="RXS66249.1"/>
    <property type="molecule type" value="Genomic_DNA"/>
</dbReference>
<comment type="catalytic activity">
    <reaction evidence="4">
        <text>chorismate + L-glutamine = anthranilate + pyruvate + L-glutamate + H(+)</text>
        <dbReference type="Rhea" id="RHEA:21732"/>
        <dbReference type="ChEBI" id="CHEBI:15361"/>
        <dbReference type="ChEBI" id="CHEBI:15378"/>
        <dbReference type="ChEBI" id="CHEBI:16567"/>
        <dbReference type="ChEBI" id="CHEBI:29748"/>
        <dbReference type="ChEBI" id="CHEBI:29985"/>
        <dbReference type="ChEBI" id="CHEBI:58359"/>
        <dbReference type="EC" id="4.1.3.27"/>
    </reaction>
</comment>
<feature type="domain" description="Chorismate-utilising enzyme C-terminal" evidence="6">
    <location>
        <begin position="123"/>
        <end position="382"/>
    </location>
</feature>
<evidence type="ECO:0000256" key="1">
    <source>
        <dbReference type="ARBA" id="ARBA00012266"/>
    </source>
</evidence>
<dbReference type="GO" id="GO:0004049">
    <property type="term" value="F:anthranilate synthase activity"/>
    <property type="evidence" value="ECO:0007669"/>
    <property type="project" value="UniProtKB-EC"/>
</dbReference>
<evidence type="ECO:0000313" key="7">
    <source>
        <dbReference type="EMBL" id="RXS66249.1"/>
    </source>
</evidence>
<protein>
    <recommendedName>
        <fullName evidence="1">anthranilate synthase</fullName>
        <ecNumber evidence="1">4.1.3.27</ecNumber>
    </recommendedName>
</protein>
<dbReference type="Proteomes" id="UP000289482">
    <property type="component" value="Unassembled WGS sequence"/>
</dbReference>
<feature type="domain" description="Glutamine amidotransferase" evidence="5">
    <location>
        <begin position="456"/>
        <end position="635"/>
    </location>
</feature>
<evidence type="ECO:0000259" key="6">
    <source>
        <dbReference type="Pfam" id="PF00425"/>
    </source>
</evidence>
<dbReference type="GO" id="GO:0000162">
    <property type="term" value="P:L-tryptophan biosynthetic process"/>
    <property type="evidence" value="ECO:0007669"/>
    <property type="project" value="TreeGrafter"/>
</dbReference>
<name>A0A4Q1R3G4_9ACTN</name>
<dbReference type="InterPro" id="IPR015890">
    <property type="entry name" value="Chorismate_C"/>
</dbReference>
<dbReference type="PANTHER" id="PTHR11236:SF49">
    <property type="entry name" value="ANTHRANILATE SYNTHASE COMPONENT 1"/>
    <property type="match status" value="1"/>
</dbReference>
<dbReference type="PROSITE" id="PS51273">
    <property type="entry name" value="GATASE_TYPE_1"/>
    <property type="match status" value="1"/>
</dbReference>
<dbReference type="SUPFAM" id="SSF56322">
    <property type="entry name" value="ADC synthase"/>
    <property type="match status" value="1"/>
</dbReference>
<reference evidence="7 8" key="1">
    <citation type="submission" date="2019-01" db="EMBL/GenBank/DDBJ databases">
        <title>Draft genome sequences of the type strain Streptomyces sioyaensis DSM 40032 and its novel strain, TM32, a thermotolerant antibiotics-producing actinobacterium.</title>
        <authorList>
            <person name="Nakaew N."/>
            <person name="Lumyong S."/>
            <person name="Sloan W.T."/>
            <person name="Sungthong R."/>
        </authorList>
    </citation>
    <scope>NUCLEOTIDE SEQUENCE [LARGE SCALE GENOMIC DNA]</scope>
    <source>
        <strain evidence="7 8">DSM 40032</strain>
    </source>
</reference>
<dbReference type="Gene3D" id="3.60.120.10">
    <property type="entry name" value="Anthranilate synthase"/>
    <property type="match status" value="1"/>
</dbReference>
<dbReference type="EC" id="4.1.3.27" evidence="1"/>
<evidence type="ECO:0000256" key="4">
    <source>
        <dbReference type="ARBA" id="ARBA00047683"/>
    </source>
</evidence>
<dbReference type="RefSeq" id="WP_129248286.1">
    <property type="nucleotide sequence ID" value="NZ_JABZEL010000009.1"/>
</dbReference>
<dbReference type="PRINTS" id="PR00096">
    <property type="entry name" value="GATASE"/>
</dbReference>
<dbReference type="PRINTS" id="PR00097">
    <property type="entry name" value="ANTSNTHASEII"/>
</dbReference>
<keyword evidence="3" id="KW-0456">Lyase</keyword>
<comment type="caution">
    <text evidence="7">The sequence shown here is derived from an EMBL/GenBank/DDBJ whole genome shotgun (WGS) entry which is preliminary data.</text>
</comment>
<dbReference type="Gene3D" id="3.40.50.880">
    <property type="match status" value="1"/>
</dbReference>